<dbReference type="PANTHER" id="PTHR36183">
    <property type="entry name" value="BETA-GLUCURONIDASE"/>
    <property type="match status" value="1"/>
</dbReference>
<keyword evidence="2" id="KW-1133">Transmembrane helix</keyword>
<feature type="domain" description="Beta-glucuronidase C-terminal" evidence="4">
    <location>
        <begin position="459"/>
        <end position="564"/>
    </location>
</feature>
<evidence type="ECO:0000256" key="2">
    <source>
        <dbReference type="SAM" id="Phobius"/>
    </source>
</evidence>
<organism evidence="5 6">
    <name type="scientific">Tulasnella calospora MUT 4182</name>
    <dbReference type="NCBI Taxonomy" id="1051891"/>
    <lineage>
        <taxon>Eukaryota</taxon>
        <taxon>Fungi</taxon>
        <taxon>Dikarya</taxon>
        <taxon>Basidiomycota</taxon>
        <taxon>Agaricomycotina</taxon>
        <taxon>Agaricomycetes</taxon>
        <taxon>Cantharellales</taxon>
        <taxon>Tulasnellaceae</taxon>
        <taxon>Tulasnella</taxon>
    </lineage>
</organism>
<gene>
    <name evidence="5" type="ORF">M407DRAFT_74875</name>
</gene>
<dbReference type="Proteomes" id="UP000054248">
    <property type="component" value="Unassembled WGS sequence"/>
</dbReference>
<feature type="compositionally biased region" description="Polar residues" evidence="1">
    <location>
        <begin position="619"/>
        <end position="629"/>
    </location>
</feature>
<reference evidence="5 6" key="1">
    <citation type="submission" date="2014-04" db="EMBL/GenBank/DDBJ databases">
        <authorList>
            <consortium name="DOE Joint Genome Institute"/>
            <person name="Kuo A."/>
            <person name="Girlanda M."/>
            <person name="Perotto S."/>
            <person name="Kohler A."/>
            <person name="Nagy L.G."/>
            <person name="Floudas D."/>
            <person name="Copeland A."/>
            <person name="Barry K.W."/>
            <person name="Cichocki N."/>
            <person name="Veneault-Fourrey C."/>
            <person name="LaButti K."/>
            <person name="Lindquist E.A."/>
            <person name="Lipzen A."/>
            <person name="Lundell T."/>
            <person name="Morin E."/>
            <person name="Murat C."/>
            <person name="Sun H."/>
            <person name="Tunlid A."/>
            <person name="Henrissat B."/>
            <person name="Grigoriev I.V."/>
            <person name="Hibbett D.S."/>
            <person name="Martin F."/>
            <person name="Nordberg H.P."/>
            <person name="Cantor M.N."/>
            <person name="Hua S.X."/>
        </authorList>
    </citation>
    <scope>NUCLEOTIDE SEQUENCE [LARGE SCALE GENOMIC DNA]</scope>
    <source>
        <strain evidence="5 6">MUT 4182</strain>
    </source>
</reference>
<dbReference type="GO" id="GO:0016787">
    <property type="term" value="F:hydrolase activity"/>
    <property type="evidence" value="ECO:0007669"/>
    <property type="project" value="UniProtKB-KW"/>
</dbReference>
<dbReference type="EMBL" id="KN823029">
    <property type="protein sequence ID" value="KIO26155.1"/>
    <property type="molecule type" value="Genomic_DNA"/>
</dbReference>
<dbReference type="InterPro" id="IPR052974">
    <property type="entry name" value="GH79_Enzymes"/>
</dbReference>
<protein>
    <submittedName>
        <fullName evidence="5">Glycoside hydrolase family 79 protein</fullName>
    </submittedName>
</protein>
<keyword evidence="5" id="KW-0378">Hydrolase</keyword>
<dbReference type="AlphaFoldDB" id="A0A0C3Q8K0"/>
<proteinExistence type="predicted"/>
<accession>A0A0C3Q8K0</accession>
<dbReference type="InterPro" id="IPR017853">
    <property type="entry name" value="GH"/>
</dbReference>
<feature type="transmembrane region" description="Helical" evidence="2">
    <location>
        <begin position="638"/>
        <end position="657"/>
    </location>
</feature>
<evidence type="ECO:0000259" key="4">
    <source>
        <dbReference type="Pfam" id="PF16862"/>
    </source>
</evidence>
<dbReference type="SUPFAM" id="SSF51445">
    <property type="entry name" value="(Trans)glycosidases"/>
    <property type="match status" value="1"/>
</dbReference>
<feature type="signal peptide" evidence="3">
    <location>
        <begin position="1"/>
        <end position="17"/>
    </location>
</feature>
<keyword evidence="3" id="KW-0732">Signal</keyword>
<evidence type="ECO:0000256" key="3">
    <source>
        <dbReference type="SAM" id="SignalP"/>
    </source>
</evidence>
<dbReference type="PANTHER" id="PTHR36183:SF2">
    <property type="entry name" value="BETA-GLUCURONIDASE C-TERMINAL DOMAIN-CONTAINING PROTEIN"/>
    <property type="match status" value="1"/>
</dbReference>
<evidence type="ECO:0000256" key="1">
    <source>
        <dbReference type="SAM" id="MobiDB-lite"/>
    </source>
</evidence>
<dbReference type="InterPro" id="IPR013780">
    <property type="entry name" value="Glyco_hydro_b"/>
</dbReference>
<name>A0A0C3Q8K0_9AGAM</name>
<dbReference type="OrthoDB" id="2796951at2759"/>
<dbReference type="Gene3D" id="3.20.20.80">
    <property type="entry name" value="Glycosidases"/>
    <property type="match status" value="1"/>
</dbReference>
<feature type="chain" id="PRO_5002168407" evidence="3">
    <location>
        <begin position="18"/>
        <end position="660"/>
    </location>
</feature>
<reference evidence="6" key="2">
    <citation type="submission" date="2015-01" db="EMBL/GenBank/DDBJ databases">
        <title>Evolutionary Origins and Diversification of the Mycorrhizal Mutualists.</title>
        <authorList>
            <consortium name="DOE Joint Genome Institute"/>
            <consortium name="Mycorrhizal Genomics Consortium"/>
            <person name="Kohler A."/>
            <person name="Kuo A."/>
            <person name="Nagy L.G."/>
            <person name="Floudas D."/>
            <person name="Copeland A."/>
            <person name="Barry K.W."/>
            <person name="Cichocki N."/>
            <person name="Veneault-Fourrey C."/>
            <person name="LaButti K."/>
            <person name="Lindquist E.A."/>
            <person name="Lipzen A."/>
            <person name="Lundell T."/>
            <person name="Morin E."/>
            <person name="Murat C."/>
            <person name="Riley R."/>
            <person name="Ohm R."/>
            <person name="Sun H."/>
            <person name="Tunlid A."/>
            <person name="Henrissat B."/>
            <person name="Grigoriev I.V."/>
            <person name="Hibbett D.S."/>
            <person name="Martin F."/>
        </authorList>
    </citation>
    <scope>NUCLEOTIDE SEQUENCE [LARGE SCALE GENOMIC DNA]</scope>
    <source>
        <strain evidence="6">MUT 4182</strain>
    </source>
</reference>
<keyword evidence="2" id="KW-0812">Transmembrane</keyword>
<evidence type="ECO:0000313" key="6">
    <source>
        <dbReference type="Proteomes" id="UP000054248"/>
    </source>
</evidence>
<dbReference type="Gene3D" id="2.60.40.1180">
    <property type="entry name" value="Golgi alpha-mannosidase II"/>
    <property type="match status" value="1"/>
</dbReference>
<sequence length="660" mass="69550">MLALSLLLSLLGTAANAAVTVYTNIPGVNAPISTSTAAFAQSTGNSAYSSLVLVAPDPPIGLQKDVPIILSTTTPAGASIGQKGSFLGFSVELSIADAILGYNSTVLNPPLLNYLANLKERAGHGPTVRVGGNSQDESAMFDTTFTDAFGHQRMIQKWRVDNGNPTETPNINFALELFYTMGNISALVDADWYFGLAFDQPFNDSNAMTVARAAEDILGKHLIALQLGNEPDLYAGHGRRPAEYGIPEYFTEYSHVSCAALATKPPIPMVLAPRGMIVCCTWTTLEVIQAGYLQQFGNWINTIGVMHYPANNCGLSGVINPQDIFGNYLTHKAAQTFVENYLTTAPAVLDAGLPFVVLETNTASCGGFPGLSDSFGSALWGIDSAFALAAMNFSQVLLHVGGQSTSYNPFTPPPTNMSKDHMWTTGAVYYSTLVVAEAFGKSNASQIIDLNLPSEFQPGYAIYENGVPTRVALINFVSDASGASDFNGVISFNGGTVPDHVSVRYLEAPSVSEKFNIKWAGQNMGSAIFTSDGRLTGDVETVIIPCDQAANNCIVPVKAPSVALVFLSDDALHQSSPENEASSLTFATSVYTGKGQHPIIDPAILKTMNGDGGTGPRHTGSTSKGQSMQQLGAAARNAAVPAIVSLFALALGVMLVAGRG</sequence>
<feature type="region of interest" description="Disordered" evidence="1">
    <location>
        <begin position="605"/>
        <end position="629"/>
    </location>
</feature>
<evidence type="ECO:0000313" key="5">
    <source>
        <dbReference type="EMBL" id="KIO26155.1"/>
    </source>
</evidence>
<keyword evidence="6" id="KW-1185">Reference proteome</keyword>
<dbReference type="Pfam" id="PF16862">
    <property type="entry name" value="Glyco_hydro_79C"/>
    <property type="match status" value="1"/>
</dbReference>
<dbReference type="STRING" id="1051891.A0A0C3Q8K0"/>
<dbReference type="HOGENOM" id="CLU_023945_1_0_1"/>
<dbReference type="InterPro" id="IPR031728">
    <property type="entry name" value="GlcAase_C"/>
</dbReference>
<keyword evidence="2" id="KW-0472">Membrane</keyword>